<gene>
    <name evidence="3" type="ORF">K461DRAFT_133868</name>
</gene>
<keyword evidence="2" id="KW-0472">Membrane</keyword>
<proteinExistence type="predicted"/>
<protein>
    <submittedName>
        <fullName evidence="3">Uncharacterized protein</fullName>
    </submittedName>
</protein>
<evidence type="ECO:0000313" key="3">
    <source>
        <dbReference type="EMBL" id="KAF2153043.1"/>
    </source>
</evidence>
<evidence type="ECO:0000256" key="1">
    <source>
        <dbReference type="SAM" id="MobiDB-lite"/>
    </source>
</evidence>
<name>A0A9P4MHD1_9PEZI</name>
<dbReference type="AlphaFoldDB" id="A0A9P4MHD1"/>
<feature type="compositionally biased region" description="Basic residues" evidence="1">
    <location>
        <begin position="217"/>
        <end position="226"/>
    </location>
</feature>
<keyword evidence="2" id="KW-0812">Transmembrane</keyword>
<evidence type="ECO:0000256" key="2">
    <source>
        <dbReference type="SAM" id="Phobius"/>
    </source>
</evidence>
<keyword evidence="4" id="KW-1185">Reference proteome</keyword>
<feature type="region of interest" description="Disordered" evidence="1">
    <location>
        <begin position="198"/>
        <end position="226"/>
    </location>
</feature>
<sequence>MRHKLLLVRHSCIVDRVVCISGWPEDVAGVKVCVRQTSHPMLQHKCCCLARRRRHLRRRLGSFFLTSYTLVTAYVRAVGGLKCQLGPPRHLCSAALLLSVGVDRPAWTHTSSRYARRIQQGVPSCRLHYQSACCVLPPFPTPGWGIADDDVVHNLSGRGCGMMAEIEIVNLRVAVRADYTWTDARHVALPPPGLRFCNNRRPENEQRGWPGRSSHGATRRRTGTRK</sequence>
<dbReference type="Proteomes" id="UP000799439">
    <property type="component" value="Unassembled WGS sequence"/>
</dbReference>
<feature type="transmembrane region" description="Helical" evidence="2">
    <location>
        <begin position="60"/>
        <end position="79"/>
    </location>
</feature>
<comment type="caution">
    <text evidence="3">The sequence shown here is derived from an EMBL/GenBank/DDBJ whole genome shotgun (WGS) entry which is preliminary data.</text>
</comment>
<reference evidence="3" key="1">
    <citation type="journal article" date="2020" name="Stud. Mycol.">
        <title>101 Dothideomycetes genomes: a test case for predicting lifestyles and emergence of pathogens.</title>
        <authorList>
            <person name="Haridas S."/>
            <person name="Albert R."/>
            <person name="Binder M."/>
            <person name="Bloem J."/>
            <person name="Labutti K."/>
            <person name="Salamov A."/>
            <person name="Andreopoulos B."/>
            <person name="Baker S."/>
            <person name="Barry K."/>
            <person name="Bills G."/>
            <person name="Bluhm B."/>
            <person name="Cannon C."/>
            <person name="Castanera R."/>
            <person name="Culley D."/>
            <person name="Daum C."/>
            <person name="Ezra D."/>
            <person name="Gonzalez J."/>
            <person name="Henrissat B."/>
            <person name="Kuo A."/>
            <person name="Liang C."/>
            <person name="Lipzen A."/>
            <person name="Lutzoni F."/>
            <person name="Magnuson J."/>
            <person name="Mondo S."/>
            <person name="Nolan M."/>
            <person name="Ohm R."/>
            <person name="Pangilinan J."/>
            <person name="Park H.-J."/>
            <person name="Ramirez L."/>
            <person name="Alfaro M."/>
            <person name="Sun H."/>
            <person name="Tritt A."/>
            <person name="Yoshinaga Y."/>
            <person name="Zwiers L.-H."/>
            <person name="Turgeon B."/>
            <person name="Goodwin S."/>
            <person name="Spatafora J."/>
            <person name="Crous P."/>
            <person name="Grigoriev I."/>
        </authorList>
    </citation>
    <scope>NUCLEOTIDE SEQUENCE</scope>
    <source>
        <strain evidence="3">CBS 260.36</strain>
    </source>
</reference>
<organism evidence="3 4">
    <name type="scientific">Myriangium duriaei CBS 260.36</name>
    <dbReference type="NCBI Taxonomy" id="1168546"/>
    <lineage>
        <taxon>Eukaryota</taxon>
        <taxon>Fungi</taxon>
        <taxon>Dikarya</taxon>
        <taxon>Ascomycota</taxon>
        <taxon>Pezizomycotina</taxon>
        <taxon>Dothideomycetes</taxon>
        <taxon>Dothideomycetidae</taxon>
        <taxon>Myriangiales</taxon>
        <taxon>Myriangiaceae</taxon>
        <taxon>Myriangium</taxon>
    </lineage>
</organism>
<evidence type="ECO:0000313" key="4">
    <source>
        <dbReference type="Proteomes" id="UP000799439"/>
    </source>
</evidence>
<accession>A0A9P4MHD1</accession>
<dbReference type="EMBL" id="ML996085">
    <property type="protein sequence ID" value="KAF2153043.1"/>
    <property type="molecule type" value="Genomic_DNA"/>
</dbReference>
<keyword evidence="2" id="KW-1133">Transmembrane helix</keyword>